<evidence type="ECO:0000256" key="16">
    <source>
        <dbReference type="SAM" id="SignalP"/>
    </source>
</evidence>
<evidence type="ECO:0000256" key="14">
    <source>
        <dbReference type="SAM" id="MobiDB-lite"/>
    </source>
</evidence>
<dbReference type="EMBL" id="CAVMBE010000016">
    <property type="protein sequence ID" value="CAK3954950.1"/>
    <property type="molecule type" value="Genomic_DNA"/>
</dbReference>
<dbReference type="PANTHER" id="PTHR33048">
    <property type="entry name" value="PTH11-LIKE INTEGRAL MEMBRANE PROTEIN (AFU_ORTHOLOGUE AFUA_5G11245)"/>
    <property type="match status" value="1"/>
</dbReference>
<comment type="similarity">
    <text evidence="13">Belongs to the SAT4 family.</text>
</comment>
<keyword evidence="6" id="KW-0336">GPI-anchor</keyword>
<feature type="compositionally biased region" description="Polar residues" evidence="14">
    <location>
        <begin position="738"/>
        <end position="768"/>
    </location>
</feature>
<feature type="compositionally biased region" description="Polar residues" evidence="14">
    <location>
        <begin position="1562"/>
        <end position="1573"/>
    </location>
</feature>
<evidence type="ECO:0000256" key="5">
    <source>
        <dbReference type="ARBA" id="ARBA00022525"/>
    </source>
</evidence>
<evidence type="ECO:0000313" key="20">
    <source>
        <dbReference type="Proteomes" id="UP001296104"/>
    </source>
</evidence>
<feature type="compositionally biased region" description="Polar residues" evidence="14">
    <location>
        <begin position="880"/>
        <end position="893"/>
    </location>
</feature>
<keyword evidence="11" id="KW-1015">Disulfide bond</keyword>
<keyword evidence="5" id="KW-0964">Secreted</keyword>
<feature type="transmembrane region" description="Helical" evidence="15">
    <location>
        <begin position="223"/>
        <end position="243"/>
    </location>
</feature>
<name>A0AAI8YWM8_9PEZI</name>
<evidence type="ECO:0000256" key="4">
    <source>
        <dbReference type="ARBA" id="ARBA00010031"/>
    </source>
</evidence>
<feature type="compositionally biased region" description="Basic and acidic residues" evidence="14">
    <location>
        <begin position="981"/>
        <end position="994"/>
    </location>
</feature>
<feature type="signal peptide" evidence="16">
    <location>
        <begin position="1"/>
        <end position="26"/>
    </location>
</feature>
<evidence type="ECO:0000256" key="12">
    <source>
        <dbReference type="ARBA" id="ARBA00023288"/>
    </source>
</evidence>
<dbReference type="Pfam" id="PF20684">
    <property type="entry name" value="Fung_rhodopsin"/>
    <property type="match status" value="1"/>
</dbReference>
<feature type="region of interest" description="Disordered" evidence="14">
    <location>
        <begin position="1370"/>
        <end position="1677"/>
    </location>
</feature>
<accession>A0AAI8YWM8</accession>
<reference evidence="19" key="1">
    <citation type="submission" date="2023-11" db="EMBL/GenBank/DDBJ databases">
        <authorList>
            <person name="Alioto T."/>
            <person name="Alioto T."/>
            <person name="Gomez Garrido J."/>
        </authorList>
    </citation>
    <scope>NUCLEOTIDE SEQUENCE</scope>
</reference>
<dbReference type="PANTHER" id="PTHR33048:SF47">
    <property type="entry name" value="INTEGRAL MEMBRANE PROTEIN-RELATED"/>
    <property type="match status" value="1"/>
</dbReference>
<evidence type="ECO:0000256" key="8">
    <source>
        <dbReference type="ARBA" id="ARBA00022729"/>
    </source>
</evidence>
<feature type="region of interest" description="Disordered" evidence="14">
    <location>
        <begin position="415"/>
        <end position="437"/>
    </location>
</feature>
<evidence type="ECO:0000259" key="18">
    <source>
        <dbReference type="Pfam" id="PF20684"/>
    </source>
</evidence>
<feature type="compositionally biased region" description="Low complexity" evidence="14">
    <location>
        <begin position="675"/>
        <end position="703"/>
    </location>
</feature>
<feature type="compositionally biased region" description="Polar residues" evidence="14">
    <location>
        <begin position="655"/>
        <end position="664"/>
    </location>
</feature>
<feature type="transmembrane region" description="Helical" evidence="15">
    <location>
        <begin position="306"/>
        <end position="328"/>
    </location>
</feature>
<evidence type="ECO:0000313" key="19">
    <source>
        <dbReference type="EMBL" id="CAK3954950.1"/>
    </source>
</evidence>
<feature type="compositionally biased region" description="Polar residues" evidence="14">
    <location>
        <begin position="1443"/>
        <end position="1454"/>
    </location>
</feature>
<evidence type="ECO:0000256" key="11">
    <source>
        <dbReference type="ARBA" id="ARBA00023157"/>
    </source>
</evidence>
<feature type="compositionally biased region" description="Polar residues" evidence="14">
    <location>
        <begin position="1033"/>
        <end position="1057"/>
    </location>
</feature>
<keyword evidence="6" id="KW-0325">Glycoprotein</keyword>
<feature type="region of interest" description="Disordered" evidence="14">
    <location>
        <begin position="1206"/>
        <end position="1251"/>
    </location>
</feature>
<evidence type="ECO:0000256" key="10">
    <source>
        <dbReference type="ARBA" id="ARBA00023136"/>
    </source>
</evidence>
<keyword evidence="12" id="KW-0449">Lipoprotein</keyword>
<organism evidence="19 20">
    <name type="scientific">Lecanosticta acicola</name>
    <dbReference type="NCBI Taxonomy" id="111012"/>
    <lineage>
        <taxon>Eukaryota</taxon>
        <taxon>Fungi</taxon>
        <taxon>Dikarya</taxon>
        <taxon>Ascomycota</taxon>
        <taxon>Pezizomycotina</taxon>
        <taxon>Dothideomycetes</taxon>
        <taxon>Dothideomycetidae</taxon>
        <taxon>Mycosphaerellales</taxon>
        <taxon>Mycosphaerellaceae</taxon>
        <taxon>Lecanosticta</taxon>
    </lineage>
</organism>
<dbReference type="InterPro" id="IPR052337">
    <property type="entry name" value="SAT4-like"/>
</dbReference>
<feature type="compositionally biased region" description="Basic and acidic residues" evidence="14">
    <location>
        <begin position="1477"/>
        <end position="1488"/>
    </location>
</feature>
<evidence type="ECO:0000256" key="9">
    <source>
        <dbReference type="ARBA" id="ARBA00022989"/>
    </source>
</evidence>
<evidence type="ECO:0000256" key="15">
    <source>
        <dbReference type="SAM" id="Phobius"/>
    </source>
</evidence>
<feature type="region of interest" description="Disordered" evidence="14">
    <location>
        <begin position="1265"/>
        <end position="1357"/>
    </location>
</feature>
<feature type="compositionally biased region" description="Basic and acidic residues" evidence="14">
    <location>
        <begin position="1588"/>
        <end position="1598"/>
    </location>
</feature>
<feature type="compositionally biased region" description="Basic and acidic residues" evidence="14">
    <location>
        <begin position="1321"/>
        <end position="1335"/>
    </location>
</feature>
<feature type="compositionally biased region" description="Basic and acidic residues" evidence="14">
    <location>
        <begin position="1636"/>
        <end position="1662"/>
    </location>
</feature>
<feature type="transmembrane region" description="Helical" evidence="15">
    <location>
        <begin position="340"/>
        <end position="368"/>
    </location>
</feature>
<feature type="compositionally biased region" description="Low complexity" evidence="14">
    <location>
        <begin position="824"/>
        <end position="873"/>
    </location>
</feature>
<feature type="compositionally biased region" description="Polar residues" evidence="14">
    <location>
        <begin position="540"/>
        <end position="555"/>
    </location>
</feature>
<evidence type="ECO:0008006" key="21">
    <source>
        <dbReference type="Google" id="ProtNLM"/>
    </source>
</evidence>
<feature type="transmembrane region" description="Helical" evidence="15">
    <location>
        <begin position="139"/>
        <end position="163"/>
    </location>
</feature>
<feature type="compositionally biased region" description="Basic and acidic residues" evidence="14">
    <location>
        <begin position="1206"/>
        <end position="1225"/>
    </location>
</feature>
<dbReference type="Pfam" id="PF05730">
    <property type="entry name" value="CFEM"/>
    <property type="match status" value="1"/>
</dbReference>
<feature type="compositionally biased region" description="Basic and acidic residues" evidence="14">
    <location>
        <begin position="556"/>
        <end position="590"/>
    </location>
</feature>
<comment type="subcellular location">
    <subcellularLocation>
        <location evidence="2">Membrane</location>
        <topology evidence="2">Lipid-anchor</topology>
        <topology evidence="2">GPI-anchor</topology>
    </subcellularLocation>
    <subcellularLocation>
        <location evidence="1">Membrane</location>
        <topology evidence="1">Multi-pass membrane protein</topology>
    </subcellularLocation>
    <subcellularLocation>
        <location evidence="3">Secreted</location>
    </subcellularLocation>
</comment>
<keyword evidence="8 16" id="KW-0732">Signal</keyword>
<dbReference type="Proteomes" id="UP001296104">
    <property type="component" value="Unassembled WGS sequence"/>
</dbReference>
<dbReference type="GO" id="GO:0005576">
    <property type="term" value="C:extracellular region"/>
    <property type="evidence" value="ECO:0007669"/>
    <property type="project" value="UniProtKB-SubCell"/>
</dbReference>
<feature type="compositionally biased region" description="Polar residues" evidence="14">
    <location>
        <begin position="1405"/>
        <end position="1420"/>
    </location>
</feature>
<feature type="transmembrane region" description="Helical" evidence="15">
    <location>
        <begin position="109"/>
        <end position="127"/>
    </location>
</feature>
<evidence type="ECO:0000256" key="13">
    <source>
        <dbReference type="ARBA" id="ARBA00038359"/>
    </source>
</evidence>
<feature type="transmembrane region" description="Helical" evidence="15">
    <location>
        <begin position="275"/>
        <end position="294"/>
    </location>
</feature>
<feature type="compositionally biased region" description="Polar residues" evidence="14">
    <location>
        <begin position="1284"/>
        <end position="1294"/>
    </location>
</feature>
<feature type="compositionally biased region" description="Polar residues" evidence="14">
    <location>
        <begin position="1305"/>
        <end position="1320"/>
    </location>
</feature>
<feature type="compositionally biased region" description="Basic and acidic residues" evidence="14">
    <location>
        <begin position="1232"/>
        <end position="1246"/>
    </location>
</feature>
<feature type="compositionally biased region" description="Low complexity" evidence="14">
    <location>
        <begin position="470"/>
        <end position="479"/>
    </location>
</feature>
<feature type="compositionally biased region" description="Basic and acidic residues" evidence="14">
    <location>
        <begin position="903"/>
        <end position="918"/>
    </location>
</feature>
<feature type="domain" description="Rhodopsin" evidence="18">
    <location>
        <begin position="125"/>
        <end position="367"/>
    </location>
</feature>
<keyword evidence="10 15" id="KW-0472">Membrane</keyword>
<comment type="similarity">
    <text evidence="4">Belongs to the RBT5 family.</text>
</comment>
<protein>
    <recommendedName>
        <fullName evidence="21">Extracellular membrane protein CFEM domain-containing protein</fullName>
    </recommendedName>
</protein>
<feature type="compositionally biased region" description="Polar residues" evidence="14">
    <location>
        <begin position="948"/>
        <end position="960"/>
    </location>
</feature>
<evidence type="ECO:0000259" key="17">
    <source>
        <dbReference type="Pfam" id="PF05730"/>
    </source>
</evidence>
<keyword evidence="20" id="KW-1185">Reference proteome</keyword>
<comment type="caution">
    <text evidence="19">The sequence shown here is derived from an EMBL/GenBank/DDBJ whole genome shotgun (WGS) entry which is preliminary data.</text>
</comment>
<keyword evidence="7 15" id="KW-0812">Transmembrane</keyword>
<feature type="chain" id="PRO_5042616756" description="Extracellular membrane protein CFEM domain-containing protein" evidence="16">
    <location>
        <begin position="27"/>
        <end position="1677"/>
    </location>
</feature>
<evidence type="ECO:0000256" key="3">
    <source>
        <dbReference type="ARBA" id="ARBA00004613"/>
    </source>
</evidence>
<dbReference type="InterPro" id="IPR049326">
    <property type="entry name" value="Rhodopsin_dom_fungi"/>
</dbReference>
<feature type="compositionally biased region" description="Polar residues" evidence="14">
    <location>
        <begin position="919"/>
        <end position="931"/>
    </location>
</feature>
<feature type="region of interest" description="Disordered" evidence="14">
    <location>
        <begin position="505"/>
        <end position="1086"/>
    </location>
</feature>
<evidence type="ECO:0000256" key="7">
    <source>
        <dbReference type="ARBA" id="ARBA00022692"/>
    </source>
</evidence>
<proteinExistence type="inferred from homology"/>
<evidence type="ECO:0000256" key="1">
    <source>
        <dbReference type="ARBA" id="ARBA00004141"/>
    </source>
</evidence>
<feature type="compositionally biased region" description="Basic and acidic residues" evidence="14">
    <location>
        <begin position="450"/>
        <end position="469"/>
    </location>
</feature>
<feature type="compositionally biased region" description="Low complexity" evidence="14">
    <location>
        <begin position="1535"/>
        <end position="1552"/>
    </location>
</feature>
<dbReference type="GO" id="GO:0098552">
    <property type="term" value="C:side of membrane"/>
    <property type="evidence" value="ECO:0007669"/>
    <property type="project" value="UniProtKB-KW"/>
</dbReference>
<keyword evidence="9 15" id="KW-1133">Transmembrane helix</keyword>
<evidence type="ECO:0000256" key="2">
    <source>
        <dbReference type="ARBA" id="ARBA00004589"/>
    </source>
</evidence>
<feature type="transmembrane region" description="Helical" evidence="15">
    <location>
        <begin position="192"/>
        <end position="211"/>
    </location>
</feature>
<sequence>MRSSKSSLLLPVVVSLLAFNVRPASPQNHVNVTEANALAPCVQSCSANILSAYSCDPSQSCFCTDDRLNQALVSCIRANCTAEQGIEAKQYQADTCDYPVRSHVSTGEATLWALFSFAVLFTIFRIVSRCRAFGGAGYWWDDWTLFLALLPTIGVTVTGHLGYESGIGRDYWEVGVDGIMKSLKLLYAGEPLYLAVVYVTKISMVLLYLRIFLTDSRGLRGTCWSAIAVLIVAFVAFAFATIFQCTPVSYTWTALTVNAGQGHCTDRLAQLYTAAAFNIFFDVVVLLLPLPHVIGLRITWLKKVGVMCVLLVGVVVIACSIVRLQYLVRYGNEENVTWNYAYIALWSIIEVYLSIICVCMPATAGLVYRGWKFAHGQEVSTPNKRASFGNQSEKLFGGEAPTGGRLLTTTAQVQRPAANGADLESGNSSDGQNEPGGFYFDGKWFSERRGDVESKDQSERRVSKEHERNAAAAAAAMAASEMPYSEAPQEDLPVNQTDIEEIQENPPEMSEKSLDPEAEYLAAYAHTSDALRSQHRRVSSAKSENPLRSNPVSRSQSKDGKDVGNREHPTDMSEKLGDLEAADMSEKSVDPEAEYYAAYAHTSDALRPQHKRVSSAKSEDPLRSNPVSRSQSHDSKEFGLSPATVQLGAEALHSQAVSPATTTPEPDDNKLKAGATRSASSSLFSSRRPSASYMRSRSASRRPGTPGAVDAGNGLKPARYAHSYVLYNERERPKISPLQPTDNLSGEGDANQQPDKSDTTRSASSSLFSGKRESRPAPTPEQQSLAGSKGADGVPQLRTESEQQLAVEAAKACLGVPEIDPRRSASSGGESYTSESSNPDASPAPLPASSNKPADSASLRSVSTTRSNVSRASQRPRILTNDQISLRSMTSGSARDMQGPLPSEDHYRTRPLPRHPDQPKQSLDSTATQGRSSSSMDSSVLAAVAGKTSMNAMRTQSSQRLPEDSEASHPLQDQTSTEPSSEERYRIETADRHASMLNNMAAKQEVPQDEPSDHRDSNDSAYSSGNSHDEASNTKQQDQMNAQFPRASPSTAGTYTTADEDHPLSANDGFMPYEAGQQDKESTTIKPTAFVVETPRLSYEVRRSLNDVTNDHPSAEQISAVTPAVGWRHHVLENNGYFPSDAKAPTDVSTDNDSPVFKPQHEPFNAAMEAESAWRDFDQGIATNAEVATSPAPKRRMEMLLPSPQQRREERLGHEHGHPQDHDDNQDGSQQNDRRDERHPREDVPPMERGMSLYQNQNGFRCEADASLGPRSRLGFDPVVVSPDNRSQNRSSGGSAEKWGPVRPTMNTSKSESTLRPTSESNHDRDSSHLEEEYQRNAAEGRAALLGKDSRRSGYYVYDPPSAEMVTAVAGPSNESGIDGGVAPGTSSVKLRPVTPPTTAKWYPVQSQQVTRQRSNTFEKLSTPLHETRQKAAERADHPTPRPSTADTSTTAQTGRWDPRQSESDYAFGRQPYSPAVEKRPPFHERRTARQAPPRYDDEGQRVSPVVQQAKQTEIVVNHESPTAIAFSREESEDSTYSSTSISSISSGNETSPSPPPAVRNSDGSATTQSSSGARGVKKKKNGIAAKLAKEMIQRSRDEEGDYEFESLRRPSTADGSPDADEASKSNFSPTGDGGRFSERSLSRLGSRDGFRSRGEGVEIRPRPGITGRELRSSWQG</sequence>
<feature type="region of interest" description="Disordered" evidence="14">
    <location>
        <begin position="450"/>
        <end position="489"/>
    </location>
</feature>
<feature type="compositionally biased region" description="Basic and acidic residues" evidence="14">
    <location>
        <begin position="1426"/>
        <end position="1440"/>
    </location>
</feature>
<evidence type="ECO:0000256" key="6">
    <source>
        <dbReference type="ARBA" id="ARBA00022622"/>
    </source>
</evidence>
<gene>
    <name evidence="19" type="ORF">LECACI_7A003330</name>
</gene>
<feature type="domain" description="CFEM" evidence="17">
    <location>
        <begin position="36"/>
        <end position="97"/>
    </location>
</feature>
<dbReference type="InterPro" id="IPR008427">
    <property type="entry name" value="Extracellular_membr_CFEM_dom"/>
</dbReference>